<evidence type="ECO:0000256" key="2">
    <source>
        <dbReference type="ARBA" id="ARBA00022670"/>
    </source>
</evidence>
<evidence type="ECO:0000256" key="4">
    <source>
        <dbReference type="ARBA" id="ARBA00022825"/>
    </source>
</evidence>
<dbReference type="InterPro" id="IPR036852">
    <property type="entry name" value="Peptidase_S8/S53_dom_sf"/>
</dbReference>
<feature type="compositionally biased region" description="Gly residues" evidence="6">
    <location>
        <begin position="392"/>
        <end position="401"/>
    </location>
</feature>
<reference evidence="10 11" key="1">
    <citation type="journal article" date="2019" name="Int. J. Syst. Evol. Microbiol.">
        <title>The Global Catalogue of Microorganisms (GCM) 10K type strain sequencing project: providing services to taxonomists for standard genome sequencing and annotation.</title>
        <authorList>
            <consortium name="The Broad Institute Genomics Platform"/>
            <consortium name="The Broad Institute Genome Sequencing Center for Infectious Disease"/>
            <person name="Wu L."/>
            <person name="Ma J."/>
        </authorList>
    </citation>
    <scope>NUCLEOTIDE SEQUENCE [LARGE SCALE GENOMIC DNA]</scope>
    <source>
        <strain evidence="10 11">JCM 14924</strain>
    </source>
</reference>
<evidence type="ECO:0000256" key="5">
    <source>
        <dbReference type="PROSITE-ProRule" id="PRU01240"/>
    </source>
</evidence>
<feature type="active site" description="Charge relay system" evidence="5">
    <location>
        <position position="223"/>
    </location>
</feature>
<keyword evidence="11" id="KW-1185">Reference proteome</keyword>
<proteinExistence type="inferred from homology"/>
<sequence length="822" mass="85950">MDVRSVLNGIPAEDDLLGDPRVCVAVLDGPVDLSHPCFAGADLTRLDTLVQDDAGQGLMSLHGSHVTSLLFGQPGTPVTGMVPRCRGLLLPIFRDTAEGRVPQLDLARAIEQAVEHGAHVINISGGQRSADGQSEGMLERALRLCDDRGVLVVSAVGNDGCDCLQVPAAFPSVLAVGASGTDGEPLETNNWGAVYRSNGVTAPGQDIEGAAPGGGVRALTGSSFATPAVTGTAAVLLGAQLRQGHRPDPKAAGQAILSTAQAPACVPEDAPHCRRRLVGRLDAPRAYELITGAGAPSAAPGNGSRADVARPHEPAPAARPEHEDQGEDDVREGAHAMETNQPNPVSPQDSTLAGRNAAPAANTPPGFAAGGEAAPPAVVPACGCGCGGAGAGAGPGAGGEAPGRQPAAVAPTGTNGDWGGNTPTGTIPVPEREAAGGVPEPSGAGVAAACAPAPSGAPAPGTVLAPGTTPPPLVYAIGRINFDFGTEARRDSFRQLMGFVTLPEPDSEGRPVYREANPYDPKQMRAYLSTNPWASDKLIWTLEVDRTPIYALEAETPFGMDWGGPIEPPEGARSDNLTDTYYPPVSRVYKLFRDAIWGQVGEEPLKGPDEPTGPGSAQQFGGIVPEPAKHYISRVSVPGVLTGETVRLFSGQRVPKLRVDARGVYLWNETELVNAVIEALKKHAHQHPETLLPEAEVKMTIRAFLDKVYYQFRNLGQTSADRALNYAGTNAYNFGQEIAKGLLSSTYVPAAPDAKKHLYTLDTITVRKSAFERMGSDCQDVIVSFIDPENDRRARVSYLFPVDVNEPVPITLGPVHRFLGDF</sequence>
<gene>
    <name evidence="10" type="ORF">GCM10009787_37580</name>
</gene>
<dbReference type="Proteomes" id="UP001501391">
    <property type="component" value="Unassembled WGS sequence"/>
</dbReference>
<dbReference type="CDD" id="cd07476">
    <property type="entry name" value="Peptidases_S8_thiazoline_oxidase_subtilisin-like_protease"/>
    <property type="match status" value="1"/>
</dbReference>
<dbReference type="Pfam" id="PF00082">
    <property type="entry name" value="Peptidase_S8"/>
    <property type="match status" value="1"/>
</dbReference>
<dbReference type="RefSeq" id="WP_094375001.1">
    <property type="nucleotide sequence ID" value="NZ_BAAAOQ010000012.1"/>
</dbReference>
<evidence type="ECO:0000259" key="8">
    <source>
        <dbReference type="Pfam" id="PF18047"/>
    </source>
</evidence>
<dbReference type="InterPro" id="IPR034056">
    <property type="entry name" value="Pep_S8_PatG/PatA-like"/>
</dbReference>
<protein>
    <submittedName>
        <fullName evidence="10">Uncharacterized protein</fullName>
    </submittedName>
</protein>
<feature type="active site" description="Charge relay system" evidence="5">
    <location>
        <position position="62"/>
    </location>
</feature>
<evidence type="ECO:0000259" key="9">
    <source>
        <dbReference type="Pfam" id="PF18065"/>
    </source>
</evidence>
<feature type="domain" description="PatG C-terminal" evidence="9">
    <location>
        <begin position="694"/>
        <end position="818"/>
    </location>
</feature>
<dbReference type="PANTHER" id="PTHR43806">
    <property type="entry name" value="PEPTIDASE S8"/>
    <property type="match status" value="1"/>
</dbReference>
<feature type="domain" description="PatG" evidence="8">
    <location>
        <begin position="474"/>
        <end position="561"/>
    </location>
</feature>
<name>A0ABN3BLU9_9ACTN</name>
<feature type="region of interest" description="Disordered" evidence="6">
    <location>
        <begin position="292"/>
        <end position="364"/>
    </location>
</feature>
<feature type="compositionally biased region" description="Low complexity" evidence="6">
    <location>
        <begin position="292"/>
        <end position="304"/>
    </location>
</feature>
<comment type="similarity">
    <text evidence="1 5">Belongs to the peptidase S8 family.</text>
</comment>
<feature type="compositionally biased region" description="Polar residues" evidence="6">
    <location>
        <begin position="338"/>
        <end position="353"/>
    </location>
</feature>
<dbReference type="Pfam" id="PF18047">
    <property type="entry name" value="PatG_D"/>
    <property type="match status" value="1"/>
</dbReference>
<dbReference type="Gene3D" id="3.40.50.200">
    <property type="entry name" value="Peptidase S8/S53 domain"/>
    <property type="match status" value="1"/>
</dbReference>
<keyword evidence="2 5" id="KW-0645">Protease</keyword>
<evidence type="ECO:0000259" key="7">
    <source>
        <dbReference type="Pfam" id="PF00082"/>
    </source>
</evidence>
<evidence type="ECO:0000313" key="11">
    <source>
        <dbReference type="Proteomes" id="UP001501391"/>
    </source>
</evidence>
<dbReference type="EMBL" id="BAAAOQ010000012">
    <property type="protein sequence ID" value="GAA2197763.1"/>
    <property type="molecule type" value="Genomic_DNA"/>
</dbReference>
<organism evidence="10 11">
    <name type="scientific">Streptomyces bangladeshensis</name>
    <dbReference type="NCBI Taxonomy" id="295352"/>
    <lineage>
        <taxon>Bacteria</taxon>
        <taxon>Bacillati</taxon>
        <taxon>Actinomycetota</taxon>
        <taxon>Actinomycetes</taxon>
        <taxon>Kitasatosporales</taxon>
        <taxon>Streptomycetaceae</taxon>
        <taxon>Streptomyces</taxon>
    </lineage>
</organism>
<accession>A0ABN3BLU9</accession>
<keyword evidence="4 5" id="KW-0720">Serine protease</keyword>
<dbReference type="InterPro" id="IPR000209">
    <property type="entry name" value="Peptidase_S8/S53_dom"/>
</dbReference>
<dbReference type="SUPFAM" id="SSF52743">
    <property type="entry name" value="Subtilisin-like"/>
    <property type="match status" value="1"/>
</dbReference>
<dbReference type="InterPro" id="IPR040483">
    <property type="entry name" value="PatG_dom"/>
</dbReference>
<evidence type="ECO:0000313" key="10">
    <source>
        <dbReference type="EMBL" id="GAA2197763.1"/>
    </source>
</evidence>
<dbReference type="Pfam" id="PF18065">
    <property type="entry name" value="PatG_C"/>
    <property type="match status" value="1"/>
</dbReference>
<feature type="active site" description="Charge relay system" evidence="5">
    <location>
        <position position="28"/>
    </location>
</feature>
<dbReference type="PROSITE" id="PS51892">
    <property type="entry name" value="SUBTILASE"/>
    <property type="match status" value="1"/>
</dbReference>
<dbReference type="PANTHER" id="PTHR43806:SF11">
    <property type="entry name" value="CEREVISIN-RELATED"/>
    <property type="match status" value="1"/>
</dbReference>
<feature type="domain" description="Peptidase S8/S53" evidence="7">
    <location>
        <begin position="22"/>
        <end position="260"/>
    </location>
</feature>
<comment type="caution">
    <text evidence="10">The sequence shown here is derived from an EMBL/GenBank/DDBJ whole genome shotgun (WGS) entry which is preliminary data.</text>
</comment>
<keyword evidence="3 5" id="KW-0378">Hydrolase</keyword>
<evidence type="ECO:0000256" key="6">
    <source>
        <dbReference type="SAM" id="MobiDB-lite"/>
    </source>
</evidence>
<dbReference type="InterPro" id="IPR050131">
    <property type="entry name" value="Peptidase_S8_subtilisin-like"/>
</dbReference>
<feature type="compositionally biased region" description="Basic and acidic residues" evidence="6">
    <location>
        <begin position="307"/>
        <end position="323"/>
    </location>
</feature>
<evidence type="ECO:0000256" key="3">
    <source>
        <dbReference type="ARBA" id="ARBA00022801"/>
    </source>
</evidence>
<feature type="region of interest" description="Disordered" evidence="6">
    <location>
        <begin position="392"/>
        <end position="427"/>
    </location>
</feature>
<evidence type="ECO:0000256" key="1">
    <source>
        <dbReference type="ARBA" id="ARBA00011073"/>
    </source>
</evidence>
<dbReference type="InterPro" id="IPR040636">
    <property type="entry name" value="PatG_C"/>
</dbReference>